<comment type="caution">
    <text evidence="1">The sequence shown here is derived from an EMBL/GenBank/DDBJ whole genome shotgun (WGS) entry which is preliminary data.</text>
</comment>
<evidence type="ECO:0000313" key="2">
    <source>
        <dbReference type="Proteomes" id="UP001385951"/>
    </source>
</evidence>
<dbReference type="InterPro" id="IPR032675">
    <property type="entry name" value="LRR_dom_sf"/>
</dbReference>
<evidence type="ECO:0008006" key="3">
    <source>
        <dbReference type="Google" id="ProtNLM"/>
    </source>
</evidence>
<dbReference type="SUPFAM" id="SSF81383">
    <property type="entry name" value="F-box domain"/>
    <property type="match status" value="1"/>
</dbReference>
<dbReference type="Proteomes" id="UP001385951">
    <property type="component" value="Unassembled WGS sequence"/>
</dbReference>
<organism evidence="1 2">
    <name type="scientific">Cerrena zonata</name>
    <dbReference type="NCBI Taxonomy" id="2478898"/>
    <lineage>
        <taxon>Eukaryota</taxon>
        <taxon>Fungi</taxon>
        <taxon>Dikarya</taxon>
        <taxon>Basidiomycota</taxon>
        <taxon>Agaricomycotina</taxon>
        <taxon>Agaricomycetes</taxon>
        <taxon>Polyporales</taxon>
        <taxon>Cerrenaceae</taxon>
        <taxon>Cerrena</taxon>
    </lineage>
</organism>
<dbReference type="CDD" id="cd09917">
    <property type="entry name" value="F-box_SF"/>
    <property type="match status" value="1"/>
</dbReference>
<evidence type="ECO:0000313" key="1">
    <source>
        <dbReference type="EMBL" id="KAK7681466.1"/>
    </source>
</evidence>
<accession>A0AAW0FVV1</accession>
<dbReference type="AlphaFoldDB" id="A0AAW0FVV1"/>
<keyword evidence="2" id="KW-1185">Reference proteome</keyword>
<sequence length="403" mass="45605">MLPSYMTVDLNMGTDAKSLDTGRVDSCRPIYARNRFLPFEIVSLIASYMYASHPALHACALTCRLWKDAIYPHRFCQVVVTRESQLVDLLKFIETDKVKSVWVQEIVSTVPPQRMLLKMINLAPHLPRVHTLEFRGLQRDAGADCAAVRKVFSQFISVETLRFRRSQLSLSVVQAAACALPKLTCLEFEQGGFNNDDDDHPFMSSSQRDRIRLKSLRVEKTQQCANFYGWISSSDSQSTIQSFDVDGVDSGERLLESAGFIQALGSSLTHLGLLARRPRIDYFREATYKATLKAINLESNSNIRSLEFYDPLHPGIISWLGQLPRPALLRSVVLHMPARDVSTSYAELDKYLTRPEFCNLREVHIVYLRALRAVDSMQIRQDLEAGFPAMAGRGLLKLTISRV</sequence>
<gene>
    <name evidence="1" type="ORF">QCA50_015558</name>
</gene>
<name>A0AAW0FVV1_9APHY</name>
<dbReference type="EMBL" id="JASBNA010000041">
    <property type="protein sequence ID" value="KAK7681466.1"/>
    <property type="molecule type" value="Genomic_DNA"/>
</dbReference>
<proteinExistence type="predicted"/>
<reference evidence="1 2" key="1">
    <citation type="submission" date="2022-09" db="EMBL/GenBank/DDBJ databases">
        <authorList>
            <person name="Palmer J.M."/>
        </authorList>
    </citation>
    <scope>NUCLEOTIDE SEQUENCE [LARGE SCALE GENOMIC DNA]</scope>
    <source>
        <strain evidence="1 2">DSM 7382</strain>
    </source>
</reference>
<protein>
    <recommendedName>
        <fullName evidence="3">F-box domain-containing protein</fullName>
    </recommendedName>
</protein>
<dbReference type="InterPro" id="IPR036047">
    <property type="entry name" value="F-box-like_dom_sf"/>
</dbReference>
<dbReference type="Gene3D" id="3.80.10.10">
    <property type="entry name" value="Ribonuclease Inhibitor"/>
    <property type="match status" value="1"/>
</dbReference>